<evidence type="ECO:0000256" key="1">
    <source>
        <dbReference type="SAM" id="SignalP"/>
    </source>
</evidence>
<proteinExistence type="predicted"/>
<dbReference type="Proteomes" id="UP000095143">
    <property type="component" value="Unassembled WGS sequence"/>
</dbReference>
<dbReference type="OrthoDB" id="5348860at2"/>
<name>A0A1C2DUL5_9PSED</name>
<organism evidence="2 3">
    <name type="scientific">Pseudomonas graminis</name>
    <dbReference type="NCBI Taxonomy" id="158627"/>
    <lineage>
        <taxon>Bacteria</taxon>
        <taxon>Pseudomonadati</taxon>
        <taxon>Pseudomonadota</taxon>
        <taxon>Gammaproteobacteria</taxon>
        <taxon>Pseudomonadales</taxon>
        <taxon>Pseudomonadaceae</taxon>
        <taxon>Pseudomonas</taxon>
    </lineage>
</organism>
<dbReference type="PANTHER" id="PTHR38013:SF1">
    <property type="entry name" value="GLYCOPROTEIN_POLYSACCHARIDE METABOLISM"/>
    <property type="match status" value="1"/>
</dbReference>
<evidence type="ECO:0000313" key="2">
    <source>
        <dbReference type="EMBL" id="OCX18459.1"/>
    </source>
</evidence>
<evidence type="ECO:0000313" key="3">
    <source>
        <dbReference type="Proteomes" id="UP000095143"/>
    </source>
</evidence>
<protein>
    <recommendedName>
        <fullName evidence="4">Lipoprotein</fullName>
    </recommendedName>
</protein>
<dbReference type="InterPro" id="IPR039366">
    <property type="entry name" value="Pilotin"/>
</dbReference>
<dbReference type="AlphaFoldDB" id="A0A1C2DUL5"/>
<dbReference type="PROSITE" id="PS51257">
    <property type="entry name" value="PROKAR_LIPOPROTEIN"/>
    <property type="match status" value="1"/>
</dbReference>
<accession>A0A1C2DUL5</accession>
<feature type="chain" id="PRO_5008659697" description="Lipoprotein" evidence="1">
    <location>
        <begin position="18"/>
        <end position="132"/>
    </location>
</feature>
<keyword evidence="1" id="KW-0732">Signal</keyword>
<dbReference type="RefSeq" id="WP_065989876.1">
    <property type="nucleotide sequence ID" value="NZ_MDEN01000064.1"/>
</dbReference>
<dbReference type="InterPro" id="IPR053196">
    <property type="entry name" value="Lipoprotein_YbaY-like"/>
</dbReference>
<dbReference type="EMBL" id="MDEN01000064">
    <property type="protein sequence ID" value="OCX18459.1"/>
    <property type="molecule type" value="Genomic_DNA"/>
</dbReference>
<feature type="signal peptide" evidence="1">
    <location>
        <begin position="1"/>
        <end position="17"/>
    </location>
</feature>
<gene>
    <name evidence="2" type="ORF">BBI10_15710</name>
</gene>
<sequence length="132" mass="14376">MKHILLTLMTTVLAACAHTPDNLPGSVDGEVFYLQRMALPPTATLKVSLQDVTLADAPAQILASQNGPIKGQVPLPFHLTYDQKQVQPGHTYSVSARIEVDGKLLMISTECYTVDLTLDEKPPVKIRLSPAR</sequence>
<dbReference type="Pfam" id="PF09619">
    <property type="entry name" value="YscW"/>
    <property type="match status" value="1"/>
</dbReference>
<reference evidence="2 3" key="1">
    <citation type="submission" date="2016-08" db="EMBL/GenBank/DDBJ databases">
        <title>Whole genome sequence of Pseudomonas graminis strain UASWS1507, a potential biological control agent for agriculture.</title>
        <authorList>
            <person name="Crovadore J."/>
            <person name="Calmin G."/>
            <person name="Chablais R."/>
            <person name="Cochard B."/>
            <person name="Lefort F."/>
        </authorList>
    </citation>
    <scope>NUCLEOTIDE SEQUENCE [LARGE SCALE GENOMIC DNA]</scope>
    <source>
        <strain evidence="2 3">UASWS1507</strain>
    </source>
</reference>
<comment type="caution">
    <text evidence="2">The sequence shown here is derived from an EMBL/GenBank/DDBJ whole genome shotgun (WGS) entry which is preliminary data.</text>
</comment>
<evidence type="ECO:0008006" key="4">
    <source>
        <dbReference type="Google" id="ProtNLM"/>
    </source>
</evidence>
<dbReference type="PANTHER" id="PTHR38013">
    <property type="entry name" value="GLYCOPROTEIN/POLYSACCHARIDE METABOLISM"/>
    <property type="match status" value="1"/>
</dbReference>